<feature type="transmembrane region" description="Helical" evidence="16">
    <location>
        <begin position="147"/>
        <end position="167"/>
    </location>
</feature>
<dbReference type="STRING" id="984487.A0A1E4SP43"/>
<keyword evidence="9" id="KW-0249">Electron transport</keyword>
<evidence type="ECO:0000256" key="2">
    <source>
        <dbReference type="ARBA" id="ARBA00006278"/>
    </source>
</evidence>
<evidence type="ECO:0000256" key="6">
    <source>
        <dbReference type="ARBA" id="ARBA00022630"/>
    </source>
</evidence>
<dbReference type="GO" id="GO:0006826">
    <property type="term" value="P:iron ion transport"/>
    <property type="evidence" value="ECO:0007669"/>
    <property type="project" value="UniProtKB-ARBA"/>
</dbReference>
<evidence type="ECO:0000259" key="17">
    <source>
        <dbReference type="PROSITE" id="PS51384"/>
    </source>
</evidence>
<keyword evidence="4" id="KW-0813">Transport</keyword>
<feature type="transmembrane region" description="Helical" evidence="16">
    <location>
        <begin position="388"/>
        <end position="405"/>
    </location>
</feature>
<dbReference type="InterPro" id="IPR013130">
    <property type="entry name" value="Fe3_Rdtase_TM_dom"/>
</dbReference>
<dbReference type="OrthoDB" id="17725at2759"/>
<dbReference type="InterPro" id="IPR051410">
    <property type="entry name" value="Ferric/Cupric_Reductase"/>
</dbReference>
<dbReference type="SFLD" id="SFLDS00052">
    <property type="entry name" value="Ferric_Reductase_Domain"/>
    <property type="match status" value="1"/>
</dbReference>
<dbReference type="InterPro" id="IPR039261">
    <property type="entry name" value="FNR_nucleotide-bd"/>
</dbReference>
<feature type="domain" description="FAD-binding FR-type" evidence="17">
    <location>
        <begin position="414"/>
        <end position="518"/>
    </location>
</feature>
<keyword evidence="11" id="KW-0560">Oxidoreductase</keyword>
<organism evidence="18 19">
    <name type="scientific">Suhomyces tanzawaensis NRRL Y-17324</name>
    <dbReference type="NCBI Taxonomy" id="984487"/>
    <lineage>
        <taxon>Eukaryota</taxon>
        <taxon>Fungi</taxon>
        <taxon>Dikarya</taxon>
        <taxon>Ascomycota</taxon>
        <taxon>Saccharomycotina</taxon>
        <taxon>Pichiomycetes</taxon>
        <taxon>Debaryomycetaceae</taxon>
        <taxon>Suhomyces</taxon>
    </lineage>
</organism>
<dbReference type="EMBL" id="KV453910">
    <property type="protein sequence ID" value="ODV81294.1"/>
    <property type="molecule type" value="Genomic_DNA"/>
</dbReference>
<sequence length="711" mass="80169">MLLSSPNHPIQFCHPPPPPSPRGSAISPPPDPTWRANCLSPSSGSAASSPSGPFLSPNVLALSNEQINPKSSNLSLIICSRPPVINFSLLPQCRLTIITTMFGHTKRSVTFEGLDCLADTKSHEYMMARMRLQKHVPFIEQPKYGKYTVYFAVVVLFIATVKHAWFLQRDYFYKKRPSSNVGTSLVDVLVAYCRFVGYKQVPASISYFTSLPLSIGSSLFMIVSGLYMFCYCLVPHFWYRGCRGFGSPPLAVRAGIMATALTPFIYVMAGKSNMISVLTGISYEKLNVYHQYVGVSALVLSIIHTIPFIHQLRMEGGSKHLYDTVFGDFNYYSGIPPLVLLGVLCLASKSVIRKYIYETFWHLHWMAGIAYFGTLWWHINDQLGCENYMYGALGFWATQFLYRILMKTAFKPNKLFLKPRKAQLKKLNDGIFEVIIANTDGYKWQPGQHVFLRFVGSKFLDNHPFSIISMSDHDNKEMKFIILPKKGMTKVLFDQLDDFVAKEKLVYIDGPYGGTSRDPTTFERVVLLATGTGITATLPYLSFLSNHIRDVTANGKLPLITRGINFVWVIKHHEDIAWVREELERCQSVAGDYINIDIYISRDHNELPAEKAIDEKNAGESDKSAHDMETEFSVSSSAHFNIHNYKPDLRSVLNGLKVSFARRNMIVSSGSDSMRLAISSEVSKLQALVFNNDLNLNSIEEVFLHSESFGW</sequence>
<dbReference type="CDD" id="cd06186">
    <property type="entry name" value="NOX_Duox_like_FAD_NADP"/>
    <property type="match status" value="1"/>
</dbReference>
<feature type="compositionally biased region" description="Pro residues" evidence="15">
    <location>
        <begin position="14"/>
        <end position="32"/>
    </location>
</feature>
<feature type="transmembrane region" description="Helical" evidence="16">
    <location>
        <begin position="289"/>
        <end position="309"/>
    </location>
</feature>
<evidence type="ECO:0000256" key="12">
    <source>
        <dbReference type="ARBA" id="ARBA00023065"/>
    </source>
</evidence>
<evidence type="ECO:0000256" key="8">
    <source>
        <dbReference type="ARBA" id="ARBA00022827"/>
    </source>
</evidence>
<dbReference type="InterPro" id="IPR013121">
    <property type="entry name" value="Fe_red_NAD-bd_6"/>
</dbReference>
<dbReference type="GO" id="GO:0006879">
    <property type="term" value="P:intracellular iron ion homeostasis"/>
    <property type="evidence" value="ECO:0007669"/>
    <property type="project" value="TreeGrafter"/>
</dbReference>
<comment type="subcellular location">
    <subcellularLocation>
        <location evidence="1">Cell membrane</location>
        <topology evidence="1">Multi-pass membrane protein</topology>
    </subcellularLocation>
</comment>
<keyword evidence="5" id="KW-1003">Cell membrane</keyword>
<dbReference type="GO" id="GO:0005886">
    <property type="term" value="C:plasma membrane"/>
    <property type="evidence" value="ECO:0007669"/>
    <property type="project" value="UniProtKB-SubCell"/>
</dbReference>
<gene>
    <name evidence="18" type="ORF">CANTADRAFT_25485</name>
</gene>
<evidence type="ECO:0000256" key="9">
    <source>
        <dbReference type="ARBA" id="ARBA00022982"/>
    </source>
</evidence>
<accession>A0A1E4SP43</accession>
<keyword evidence="7 16" id="KW-0812">Transmembrane</keyword>
<dbReference type="PANTHER" id="PTHR32361">
    <property type="entry name" value="FERRIC/CUPRIC REDUCTASE TRANSMEMBRANE COMPONENT"/>
    <property type="match status" value="1"/>
</dbReference>
<dbReference type="RefSeq" id="XP_020066416.1">
    <property type="nucleotide sequence ID" value="XM_020207434.1"/>
</dbReference>
<evidence type="ECO:0000256" key="5">
    <source>
        <dbReference type="ARBA" id="ARBA00022475"/>
    </source>
</evidence>
<keyword evidence="8" id="KW-0274">FAD</keyword>
<name>A0A1E4SP43_9ASCO</name>
<dbReference type="Pfam" id="PF08022">
    <property type="entry name" value="FAD_binding_8"/>
    <property type="match status" value="1"/>
</dbReference>
<dbReference type="InterPro" id="IPR017927">
    <property type="entry name" value="FAD-bd_FR_type"/>
</dbReference>
<feature type="transmembrane region" description="Helical" evidence="16">
    <location>
        <begin position="359"/>
        <end position="376"/>
    </location>
</feature>
<dbReference type="SFLD" id="SFLDG01168">
    <property type="entry name" value="Ferric_reductase_subgroup_(FRE"/>
    <property type="match status" value="1"/>
</dbReference>
<dbReference type="EC" id="1.16.1.9" evidence="3"/>
<evidence type="ECO:0000256" key="16">
    <source>
        <dbReference type="SAM" id="Phobius"/>
    </source>
</evidence>
<feature type="transmembrane region" description="Helical" evidence="16">
    <location>
        <begin position="329"/>
        <end position="347"/>
    </location>
</feature>
<evidence type="ECO:0000313" key="19">
    <source>
        <dbReference type="Proteomes" id="UP000094285"/>
    </source>
</evidence>
<dbReference type="Gene3D" id="2.40.30.10">
    <property type="entry name" value="Translation factors"/>
    <property type="match status" value="1"/>
</dbReference>
<feature type="transmembrane region" description="Helical" evidence="16">
    <location>
        <begin position="219"/>
        <end position="238"/>
    </location>
</feature>
<evidence type="ECO:0000256" key="13">
    <source>
        <dbReference type="ARBA" id="ARBA00023136"/>
    </source>
</evidence>
<evidence type="ECO:0000256" key="14">
    <source>
        <dbReference type="ARBA" id="ARBA00048483"/>
    </source>
</evidence>
<evidence type="ECO:0000256" key="3">
    <source>
        <dbReference type="ARBA" id="ARBA00012668"/>
    </source>
</evidence>
<dbReference type="GO" id="GO:0052851">
    <property type="term" value="F:ferric-chelate reductase (NADPH) activity"/>
    <property type="evidence" value="ECO:0007669"/>
    <property type="project" value="UniProtKB-EC"/>
</dbReference>
<evidence type="ECO:0000256" key="15">
    <source>
        <dbReference type="SAM" id="MobiDB-lite"/>
    </source>
</evidence>
<evidence type="ECO:0000313" key="18">
    <source>
        <dbReference type="EMBL" id="ODV81294.1"/>
    </source>
</evidence>
<evidence type="ECO:0000256" key="1">
    <source>
        <dbReference type="ARBA" id="ARBA00004651"/>
    </source>
</evidence>
<dbReference type="GeneID" id="30981571"/>
<comment type="catalytic activity">
    <reaction evidence="14">
        <text>2 a Fe(II)-siderophore + NADP(+) + H(+) = 2 a Fe(III)-siderophore + NADPH</text>
        <dbReference type="Rhea" id="RHEA:28795"/>
        <dbReference type="Rhea" id="RHEA-COMP:11342"/>
        <dbReference type="Rhea" id="RHEA-COMP:11344"/>
        <dbReference type="ChEBI" id="CHEBI:15378"/>
        <dbReference type="ChEBI" id="CHEBI:29033"/>
        <dbReference type="ChEBI" id="CHEBI:29034"/>
        <dbReference type="ChEBI" id="CHEBI:57783"/>
        <dbReference type="ChEBI" id="CHEBI:58349"/>
        <dbReference type="EC" id="1.16.1.9"/>
    </reaction>
</comment>
<dbReference type="PANTHER" id="PTHR32361:SF23">
    <property type="entry name" value="FERRIC-CHELATE REDUCTASE"/>
    <property type="match status" value="1"/>
</dbReference>
<dbReference type="InterPro" id="IPR017938">
    <property type="entry name" value="Riboflavin_synthase-like_b-brl"/>
</dbReference>
<dbReference type="GO" id="GO:0015677">
    <property type="term" value="P:copper ion import"/>
    <property type="evidence" value="ECO:0007669"/>
    <property type="project" value="TreeGrafter"/>
</dbReference>
<dbReference type="SUPFAM" id="SSF52343">
    <property type="entry name" value="Ferredoxin reductase-like, C-terminal NADP-linked domain"/>
    <property type="match status" value="1"/>
</dbReference>
<proteinExistence type="inferred from homology"/>
<feature type="transmembrane region" description="Helical" evidence="16">
    <location>
        <begin position="250"/>
        <end position="269"/>
    </location>
</feature>
<dbReference type="Pfam" id="PF01794">
    <property type="entry name" value="Ferric_reduct"/>
    <property type="match status" value="1"/>
</dbReference>
<evidence type="ECO:0000256" key="4">
    <source>
        <dbReference type="ARBA" id="ARBA00022448"/>
    </source>
</evidence>
<evidence type="ECO:0000256" key="10">
    <source>
        <dbReference type="ARBA" id="ARBA00022989"/>
    </source>
</evidence>
<reference evidence="19" key="1">
    <citation type="submission" date="2016-05" db="EMBL/GenBank/DDBJ databases">
        <title>Comparative genomics of biotechnologically important yeasts.</title>
        <authorList>
            <consortium name="DOE Joint Genome Institute"/>
            <person name="Riley R."/>
            <person name="Haridas S."/>
            <person name="Wolfe K.H."/>
            <person name="Lopes M.R."/>
            <person name="Hittinger C.T."/>
            <person name="Goker M."/>
            <person name="Salamov A."/>
            <person name="Wisecaver J."/>
            <person name="Long T.M."/>
            <person name="Aerts A.L."/>
            <person name="Barry K."/>
            <person name="Choi C."/>
            <person name="Clum A."/>
            <person name="Coughlan A.Y."/>
            <person name="Deshpande S."/>
            <person name="Douglass A.P."/>
            <person name="Hanson S.J."/>
            <person name="Klenk H.-P."/>
            <person name="Labutti K."/>
            <person name="Lapidus A."/>
            <person name="Lindquist E."/>
            <person name="Lipzen A."/>
            <person name="Meier-Kolthoff J.P."/>
            <person name="Ohm R.A."/>
            <person name="Otillar R.P."/>
            <person name="Pangilinan J."/>
            <person name="Peng Y."/>
            <person name="Rokas A."/>
            <person name="Rosa C.A."/>
            <person name="Scheuner C."/>
            <person name="Sibirny A.A."/>
            <person name="Slot J.C."/>
            <person name="Stielow J.B."/>
            <person name="Sun H."/>
            <person name="Kurtzman C.P."/>
            <person name="Blackwell M."/>
            <person name="Grigoriev I.V."/>
            <person name="Jeffries T.W."/>
        </authorList>
    </citation>
    <scope>NUCLEOTIDE SEQUENCE [LARGE SCALE GENOMIC DNA]</scope>
    <source>
        <strain evidence="19">NRRL Y-17324</strain>
    </source>
</reference>
<keyword evidence="6" id="KW-0285">Flavoprotein</keyword>
<dbReference type="Pfam" id="PF08030">
    <property type="entry name" value="NAD_binding_6"/>
    <property type="match status" value="1"/>
</dbReference>
<dbReference type="Gene3D" id="3.40.50.80">
    <property type="entry name" value="Nucleotide-binding domain of ferredoxin-NADP reductase (FNR) module"/>
    <property type="match status" value="1"/>
</dbReference>
<keyword evidence="19" id="KW-1185">Reference proteome</keyword>
<protein>
    <recommendedName>
        <fullName evidence="3">ferric-chelate reductase (NADPH)</fullName>
        <ecNumber evidence="3">1.16.1.9</ecNumber>
    </recommendedName>
</protein>
<evidence type="ECO:0000256" key="7">
    <source>
        <dbReference type="ARBA" id="ARBA00022692"/>
    </source>
</evidence>
<evidence type="ECO:0000256" key="11">
    <source>
        <dbReference type="ARBA" id="ARBA00023002"/>
    </source>
</evidence>
<keyword evidence="13 16" id="KW-0472">Membrane</keyword>
<feature type="compositionally biased region" description="Low complexity" evidence="15">
    <location>
        <begin position="39"/>
        <end position="50"/>
    </location>
</feature>
<feature type="region of interest" description="Disordered" evidence="15">
    <location>
        <begin position="1"/>
        <end position="50"/>
    </location>
</feature>
<comment type="similarity">
    <text evidence="2">Belongs to the ferric reductase (FRE) family.</text>
</comment>
<dbReference type="PROSITE" id="PS51384">
    <property type="entry name" value="FAD_FR"/>
    <property type="match status" value="1"/>
</dbReference>
<dbReference type="Proteomes" id="UP000094285">
    <property type="component" value="Unassembled WGS sequence"/>
</dbReference>
<dbReference type="AlphaFoldDB" id="A0A1E4SP43"/>
<keyword evidence="10 16" id="KW-1133">Transmembrane helix</keyword>
<dbReference type="InterPro" id="IPR013112">
    <property type="entry name" value="FAD-bd_8"/>
</dbReference>
<dbReference type="SUPFAM" id="SSF63380">
    <property type="entry name" value="Riboflavin synthase domain-like"/>
    <property type="match status" value="1"/>
</dbReference>
<keyword evidence="12" id="KW-0406">Ion transport</keyword>